<organism evidence="3">
    <name type="scientific">Ixodes ricinus</name>
    <name type="common">Common tick</name>
    <name type="synonym">Acarus ricinus</name>
    <dbReference type="NCBI Taxonomy" id="34613"/>
    <lineage>
        <taxon>Eukaryota</taxon>
        <taxon>Metazoa</taxon>
        <taxon>Ecdysozoa</taxon>
        <taxon>Arthropoda</taxon>
        <taxon>Chelicerata</taxon>
        <taxon>Arachnida</taxon>
        <taxon>Acari</taxon>
        <taxon>Parasitiformes</taxon>
        <taxon>Ixodida</taxon>
        <taxon>Ixodoidea</taxon>
        <taxon>Ixodidae</taxon>
        <taxon>Ixodinae</taxon>
        <taxon>Ixodes</taxon>
    </lineage>
</organism>
<evidence type="ECO:0000313" key="3">
    <source>
        <dbReference type="EMBL" id="JAB73671.1"/>
    </source>
</evidence>
<dbReference type="AlphaFoldDB" id="V5IE51"/>
<proteinExistence type="evidence at transcript level"/>
<feature type="signal peptide" evidence="1">
    <location>
        <begin position="1"/>
        <end position="19"/>
    </location>
</feature>
<reference evidence="3" key="1">
    <citation type="journal article" date="2015" name="Sci. Rep.">
        <title>Tissue- and time-dependent transcription in Ixodes ricinus salivary glands and midguts when blood feeding on the vertebrate host.</title>
        <authorList>
            <person name="Kotsyfakis M."/>
            <person name="Schwarz A."/>
            <person name="Erhart J."/>
            <person name="Ribeiro J.M."/>
        </authorList>
    </citation>
    <scope>NUCLEOTIDE SEQUENCE</scope>
    <source>
        <tissue evidence="3">Salivary gland and midgut</tissue>
    </source>
</reference>
<evidence type="ECO:0000259" key="2">
    <source>
        <dbReference type="PROSITE" id="PS50279"/>
    </source>
</evidence>
<feature type="domain" description="BPTI/Kunitz inhibitor" evidence="2">
    <location>
        <begin position="26"/>
        <end position="77"/>
    </location>
</feature>
<dbReference type="GO" id="GO:0004867">
    <property type="term" value="F:serine-type endopeptidase inhibitor activity"/>
    <property type="evidence" value="ECO:0007669"/>
    <property type="project" value="InterPro"/>
</dbReference>
<dbReference type="Gene3D" id="4.10.410.10">
    <property type="entry name" value="Pancreatic trypsin inhibitor Kunitz domain"/>
    <property type="match status" value="1"/>
</dbReference>
<dbReference type="CDD" id="cd00109">
    <property type="entry name" value="Kunitz-type"/>
    <property type="match status" value="1"/>
</dbReference>
<dbReference type="InterPro" id="IPR002223">
    <property type="entry name" value="Kunitz_BPTI"/>
</dbReference>
<keyword evidence="1" id="KW-0732">Signal</keyword>
<protein>
    <submittedName>
        <fullName evidence="3">Putative tick kunitz 43</fullName>
    </submittedName>
</protein>
<dbReference type="PROSITE" id="PS50279">
    <property type="entry name" value="BPTI_KUNITZ_2"/>
    <property type="match status" value="1"/>
</dbReference>
<dbReference type="EMBL" id="GANP01010797">
    <property type="protein sequence ID" value="JAB73671.1"/>
    <property type="molecule type" value="mRNA"/>
</dbReference>
<sequence>MKATIAVTCFVSAIMLISATLTKNECEAQRPLSICSTEVTPSYSYYFDNYTRRCQEVFDCGGGKNNFPSLQECQKNCPYGQHA</sequence>
<accession>V5IE51</accession>
<feature type="chain" id="PRO_5004736751" evidence="1">
    <location>
        <begin position="20"/>
        <end position="83"/>
    </location>
</feature>
<name>V5IE51_IXORI</name>
<evidence type="ECO:0000256" key="1">
    <source>
        <dbReference type="SAM" id="SignalP"/>
    </source>
</evidence>
<dbReference type="SUPFAM" id="SSF57362">
    <property type="entry name" value="BPTI-like"/>
    <property type="match status" value="1"/>
</dbReference>
<dbReference type="Pfam" id="PF00014">
    <property type="entry name" value="Kunitz_BPTI"/>
    <property type="match status" value="1"/>
</dbReference>
<dbReference type="SMART" id="SM00131">
    <property type="entry name" value="KU"/>
    <property type="match status" value="1"/>
</dbReference>
<dbReference type="InterPro" id="IPR036880">
    <property type="entry name" value="Kunitz_BPTI_sf"/>
</dbReference>